<organism evidence="2 3">
    <name type="scientific">Mucilaginibacter mali</name>
    <dbReference type="NCBI Taxonomy" id="2740462"/>
    <lineage>
        <taxon>Bacteria</taxon>
        <taxon>Pseudomonadati</taxon>
        <taxon>Bacteroidota</taxon>
        <taxon>Sphingobacteriia</taxon>
        <taxon>Sphingobacteriales</taxon>
        <taxon>Sphingobacteriaceae</taxon>
        <taxon>Mucilaginibacter</taxon>
    </lineage>
</organism>
<gene>
    <name evidence="2" type="ORF">HQ865_21330</name>
</gene>
<dbReference type="Gene3D" id="3.30.2310.20">
    <property type="entry name" value="RelE-like"/>
    <property type="match status" value="1"/>
</dbReference>
<sequence>MYIISLLPKAERELYKAWKYYEEEQPGLGKRFSEKFVEKLELIQNDPFHYPIKNGFHETLVDKFPYLIVYTIIESRNIIYVSSIFHTSRHPKRKHK</sequence>
<dbReference type="KEGG" id="mmab:HQ865_21330"/>
<proteinExistence type="predicted"/>
<name>A0A7D4UGS0_9SPHI</name>
<dbReference type="Proteomes" id="UP000505355">
    <property type="component" value="Chromosome"/>
</dbReference>
<dbReference type="InterPro" id="IPR035093">
    <property type="entry name" value="RelE/ParE_toxin_dom_sf"/>
</dbReference>
<dbReference type="RefSeq" id="WP_173416847.1">
    <property type="nucleotide sequence ID" value="NZ_CP054139.1"/>
</dbReference>
<reference evidence="2 3" key="1">
    <citation type="submission" date="2020-05" db="EMBL/GenBank/DDBJ databases">
        <title>Mucilaginibacter mali sp. nov.</title>
        <authorList>
            <person name="Kim H.S."/>
            <person name="Lee K.C."/>
            <person name="Suh M.K."/>
            <person name="Kim J.-S."/>
            <person name="Han K.-I."/>
            <person name="Eom M.K."/>
            <person name="Shin Y.K."/>
            <person name="Lee J.-S."/>
        </authorList>
    </citation>
    <scope>NUCLEOTIDE SEQUENCE [LARGE SCALE GENOMIC DNA]</scope>
    <source>
        <strain evidence="2 3">G2-14</strain>
    </source>
</reference>
<accession>A0A7D4UGS0</accession>
<keyword evidence="3" id="KW-1185">Reference proteome</keyword>
<evidence type="ECO:0000313" key="2">
    <source>
        <dbReference type="EMBL" id="QKJ32196.1"/>
    </source>
</evidence>
<dbReference type="Pfam" id="PF05016">
    <property type="entry name" value="ParE_toxin"/>
    <property type="match status" value="1"/>
</dbReference>
<dbReference type="AlphaFoldDB" id="A0A7D4UGS0"/>
<evidence type="ECO:0000313" key="3">
    <source>
        <dbReference type="Proteomes" id="UP000505355"/>
    </source>
</evidence>
<protein>
    <submittedName>
        <fullName evidence="2">Type II toxin-antitoxin system RelE/ParE family toxin</fullName>
    </submittedName>
</protein>
<keyword evidence="1" id="KW-1277">Toxin-antitoxin system</keyword>
<dbReference type="InterPro" id="IPR007712">
    <property type="entry name" value="RelE/ParE_toxin"/>
</dbReference>
<evidence type="ECO:0000256" key="1">
    <source>
        <dbReference type="ARBA" id="ARBA00022649"/>
    </source>
</evidence>
<dbReference type="SUPFAM" id="SSF143011">
    <property type="entry name" value="RelE-like"/>
    <property type="match status" value="1"/>
</dbReference>
<dbReference type="EMBL" id="CP054139">
    <property type="protein sequence ID" value="QKJ32196.1"/>
    <property type="molecule type" value="Genomic_DNA"/>
</dbReference>